<comment type="caution">
    <text evidence="1">The sequence shown here is derived from an EMBL/GenBank/DDBJ whole genome shotgun (WGS) entry which is preliminary data.</text>
</comment>
<accession>A0A3M6TJK4</accession>
<dbReference type="EMBL" id="RCHS01003480">
    <property type="protein sequence ID" value="RMX41519.1"/>
    <property type="molecule type" value="Genomic_DNA"/>
</dbReference>
<evidence type="ECO:0000313" key="1">
    <source>
        <dbReference type="EMBL" id="RMX41519.1"/>
    </source>
</evidence>
<organism evidence="1 2">
    <name type="scientific">Pocillopora damicornis</name>
    <name type="common">Cauliflower coral</name>
    <name type="synonym">Millepora damicornis</name>
    <dbReference type="NCBI Taxonomy" id="46731"/>
    <lineage>
        <taxon>Eukaryota</taxon>
        <taxon>Metazoa</taxon>
        <taxon>Cnidaria</taxon>
        <taxon>Anthozoa</taxon>
        <taxon>Hexacorallia</taxon>
        <taxon>Scleractinia</taxon>
        <taxon>Astrocoeniina</taxon>
        <taxon>Pocilloporidae</taxon>
        <taxon>Pocillopora</taxon>
    </lineage>
</organism>
<reference evidence="1 2" key="1">
    <citation type="journal article" date="2018" name="Sci. Rep.">
        <title>Comparative analysis of the Pocillopora damicornis genome highlights role of immune system in coral evolution.</title>
        <authorList>
            <person name="Cunning R."/>
            <person name="Bay R.A."/>
            <person name="Gillette P."/>
            <person name="Baker A.C."/>
            <person name="Traylor-Knowles N."/>
        </authorList>
    </citation>
    <scope>NUCLEOTIDE SEQUENCE [LARGE SCALE GENOMIC DNA]</scope>
    <source>
        <strain evidence="1">RSMAS</strain>
        <tissue evidence="1">Whole animal</tissue>
    </source>
</reference>
<name>A0A3M6TJK4_POCDA</name>
<evidence type="ECO:0000313" key="2">
    <source>
        <dbReference type="Proteomes" id="UP000275408"/>
    </source>
</evidence>
<gene>
    <name evidence="1" type="ORF">pdam_00013087</name>
</gene>
<protein>
    <submittedName>
        <fullName evidence="1">Uncharacterized protein</fullName>
    </submittedName>
</protein>
<dbReference type="Proteomes" id="UP000275408">
    <property type="component" value="Unassembled WGS sequence"/>
</dbReference>
<proteinExistence type="predicted"/>
<sequence length="129" mass="13950">MKKQIVVNGCIEPFVYKAGARFKSHLNEVSLGVHRRGKLLTTDLKVVRISSMRGNVCDKDSGTICCRTSTVIVFTCYQGKAQEGQFDDFPTRHRDIPGTNPTCVIVVGKIGAGNVTTSSINGFSNRAAG</sequence>
<keyword evidence="2" id="KW-1185">Reference proteome</keyword>
<dbReference type="AlphaFoldDB" id="A0A3M6TJK4"/>